<dbReference type="GO" id="GO:0015385">
    <property type="term" value="F:sodium:proton antiporter activity"/>
    <property type="evidence" value="ECO:0007669"/>
    <property type="project" value="TreeGrafter"/>
</dbReference>
<dbReference type="PANTHER" id="PTHR34702:SF1">
    <property type="entry name" value="NA(+)_H(+) ANTIPORTER SUBUNIT F"/>
    <property type="match status" value="1"/>
</dbReference>
<reference evidence="9 10" key="1">
    <citation type="submission" date="2018-12" db="EMBL/GenBank/DDBJ databases">
        <authorList>
            <person name="Criscuolo A."/>
        </authorList>
    </citation>
    <scope>NUCLEOTIDE SEQUENCE [LARGE SCALE GENOMIC DNA]</scope>
    <source>
        <strain evidence="9">ACIP1116241</strain>
    </source>
</reference>
<evidence type="ECO:0000256" key="4">
    <source>
        <dbReference type="ARBA" id="ARBA00022475"/>
    </source>
</evidence>
<feature type="transmembrane region" description="Helical" evidence="8">
    <location>
        <begin position="63"/>
        <end position="87"/>
    </location>
</feature>
<evidence type="ECO:0000256" key="1">
    <source>
        <dbReference type="ARBA" id="ARBA00004651"/>
    </source>
</evidence>
<evidence type="ECO:0000256" key="2">
    <source>
        <dbReference type="ARBA" id="ARBA00009212"/>
    </source>
</evidence>
<dbReference type="PANTHER" id="PTHR34702">
    <property type="entry name" value="NA(+)/H(+) ANTIPORTER SUBUNIT F1"/>
    <property type="match status" value="1"/>
</dbReference>
<proteinExistence type="inferred from homology"/>
<dbReference type="Proteomes" id="UP000270743">
    <property type="component" value="Unassembled WGS sequence"/>
</dbReference>
<dbReference type="OrthoDB" id="9800226at2"/>
<keyword evidence="4" id="KW-1003">Cell membrane</keyword>
<dbReference type="EMBL" id="UZWE01000025">
    <property type="protein sequence ID" value="VDS08141.1"/>
    <property type="molecule type" value="Genomic_DNA"/>
</dbReference>
<sequence>MSETILTIALGYAQIALALAGCLVGTRILRGPRAQDRVLALDSLYVSIMLLFLVTGMQLGTAFFFEAAMVISIMGFVSSVALAKFLFRGEVIE</sequence>
<keyword evidence="3" id="KW-0813">Transport</keyword>
<feature type="transmembrane region" description="Helical" evidence="8">
    <location>
        <begin position="38"/>
        <end position="57"/>
    </location>
</feature>
<gene>
    <name evidence="9" type="primary">mrpF_1</name>
    <name evidence="9" type="ORF">PARHAE_01324</name>
</gene>
<keyword evidence="5 8" id="KW-0812">Transmembrane</keyword>
<name>A0A3S5D3Y3_9RHOB</name>
<feature type="transmembrane region" description="Helical" evidence="8">
    <location>
        <begin position="6"/>
        <end position="26"/>
    </location>
</feature>
<keyword evidence="6 8" id="KW-1133">Transmembrane helix</keyword>
<dbReference type="Pfam" id="PF04066">
    <property type="entry name" value="MrpF_PhaF"/>
    <property type="match status" value="1"/>
</dbReference>
<comment type="similarity">
    <text evidence="2">Belongs to the CPA3 antiporters (TC 2.A.63) subunit F family.</text>
</comment>
<keyword evidence="10" id="KW-1185">Reference proteome</keyword>
<dbReference type="AlphaFoldDB" id="A0A3S5D3Y3"/>
<dbReference type="InterPro" id="IPR007208">
    <property type="entry name" value="MrpF/PhaF-like"/>
</dbReference>
<organism evidence="9 10">
    <name type="scientific">Paracoccus haematequi</name>
    <dbReference type="NCBI Taxonomy" id="2491866"/>
    <lineage>
        <taxon>Bacteria</taxon>
        <taxon>Pseudomonadati</taxon>
        <taxon>Pseudomonadota</taxon>
        <taxon>Alphaproteobacteria</taxon>
        <taxon>Rhodobacterales</taxon>
        <taxon>Paracoccaceae</taxon>
        <taxon>Paracoccus</taxon>
    </lineage>
</organism>
<dbReference type="GO" id="GO:0005886">
    <property type="term" value="C:plasma membrane"/>
    <property type="evidence" value="ECO:0007669"/>
    <property type="project" value="UniProtKB-SubCell"/>
</dbReference>
<evidence type="ECO:0000313" key="9">
    <source>
        <dbReference type="EMBL" id="VDS08141.1"/>
    </source>
</evidence>
<evidence type="ECO:0000256" key="3">
    <source>
        <dbReference type="ARBA" id="ARBA00022448"/>
    </source>
</evidence>
<keyword evidence="7 8" id="KW-0472">Membrane</keyword>
<dbReference type="NCBIfam" id="NF004812">
    <property type="entry name" value="PRK06161.1"/>
    <property type="match status" value="1"/>
</dbReference>
<evidence type="ECO:0000256" key="5">
    <source>
        <dbReference type="ARBA" id="ARBA00022692"/>
    </source>
</evidence>
<evidence type="ECO:0000313" key="10">
    <source>
        <dbReference type="Proteomes" id="UP000270743"/>
    </source>
</evidence>
<evidence type="ECO:0000256" key="7">
    <source>
        <dbReference type="ARBA" id="ARBA00023136"/>
    </source>
</evidence>
<comment type="subcellular location">
    <subcellularLocation>
        <location evidence="1">Cell membrane</location>
        <topology evidence="1">Multi-pass membrane protein</topology>
    </subcellularLocation>
</comment>
<accession>A0A3S5D3Y3</accession>
<dbReference type="RefSeq" id="WP_126153828.1">
    <property type="nucleotide sequence ID" value="NZ_UZWE01000025.1"/>
</dbReference>
<protein>
    <submittedName>
        <fullName evidence="9">Na(+)/H(+) antiporter subunit F</fullName>
    </submittedName>
</protein>
<evidence type="ECO:0000256" key="6">
    <source>
        <dbReference type="ARBA" id="ARBA00022989"/>
    </source>
</evidence>
<evidence type="ECO:0000256" key="8">
    <source>
        <dbReference type="SAM" id="Phobius"/>
    </source>
</evidence>